<protein>
    <recommendedName>
        <fullName evidence="9">PPPDE domain-containing protein</fullName>
    </recommendedName>
</protein>
<dbReference type="Gene3D" id="3.40.30.10">
    <property type="entry name" value="Glutaredoxin"/>
    <property type="match status" value="1"/>
</dbReference>
<evidence type="ECO:0000256" key="1">
    <source>
        <dbReference type="ARBA" id="ARBA00008140"/>
    </source>
</evidence>
<dbReference type="PROSITE" id="PS51352">
    <property type="entry name" value="THIOREDOXIN_2"/>
    <property type="match status" value="1"/>
</dbReference>
<dbReference type="GO" id="GO:0006508">
    <property type="term" value="P:proteolysis"/>
    <property type="evidence" value="ECO:0007669"/>
    <property type="project" value="UniProtKB-KW"/>
</dbReference>
<evidence type="ECO:0000259" key="6">
    <source>
        <dbReference type="PROSITE" id="PS51858"/>
    </source>
</evidence>
<evidence type="ECO:0000313" key="7">
    <source>
        <dbReference type="EMBL" id="MBW0478918.1"/>
    </source>
</evidence>
<dbReference type="PROSITE" id="PS51396">
    <property type="entry name" value="PUL"/>
    <property type="match status" value="1"/>
</dbReference>
<comment type="caution">
    <text evidence="7">The sequence shown here is derived from an EMBL/GenBank/DDBJ whole genome shotgun (WGS) entry which is preliminary data.</text>
</comment>
<evidence type="ECO:0008006" key="9">
    <source>
        <dbReference type="Google" id="ProtNLM"/>
    </source>
</evidence>
<dbReference type="Pfam" id="PF05903">
    <property type="entry name" value="Peptidase_C97"/>
    <property type="match status" value="1"/>
</dbReference>
<dbReference type="PANTHER" id="PTHR12378:SF7">
    <property type="entry name" value="DESUMOYLATING ISOPEPTIDASE 1"/>
    <property type="match status" value="1"/>
</dbReference>
<evidence type="ECO:0000256" key="3">
    <source>
        <dbReference type="ARBA" id="ARBA00022801"/>
    </source>
</evidence>
<evidence type="ECO:0000256" key="2">
    <source>
        <dbReference type="ARBA" id="ARBA00022670"/>
    </source>
</evidence>
<dbReference type="Pfam" id="PF00085">
    <property type="entry name" value="Thioredoxin"/>
    <property type="match status" value="1"/>
</dbReference>
<keyword evidence="8" id="KW-1185">Reference proteome</keyword>
<dbReference type="OrthoDB" id="2499654at2759"/>
<dbReference type="Proteomes" id="UP000765509">
    <property type="component" value="Unassembled WGS sequence"/>
</dbReference>
<reference evidence="7" key="1">
    <citation type="submission" date="2021-03" db="EMBL/GenBank/DDBJ databases">
        <title>Draft genome sequence of rust myrtle Austropuccinia psidii MF-1, a brazilian biotype.</title>
        <authorList>
            <person name="Quecine M.C."/>
            <person name="Pachon D.M.R."/>
            <person name="Bonatelli M.L."/>
            <person name="Correr F.H."/>
            <person name="Franceschini L.M."/>
            <person name="Leite T.F."/>
            <person name="Margarido G.R.A."/>
            <person name="Almeida C.A."/>
            <person name="Ferrarezi J.A."/>
            <person name="Labate C.A."/>
        </authorList>
    </citation>
    <scope>NUCLEOTIDE SEQUENCE</scope>
    <source>
        <strain evidence="7">MF-1</strain>
    </source>
</reference>
<dbReference type="SUPFAM" id="SSF52833">
    <property type="entry name" value="Thioredoxin-like"/>
    <property type="match status" value="1"/>
</dbReference>
<feature type="domain" description="PUL" evidence="5">
    <location>
        <begin position="331"/>
        <end position="631"/>
    </location>
</feature>
<dbReference type="InterPro" id="IPR013535">
    <property type="entry name" value="PUL_dom"/>
</dbReference>
<dbReference type="InterPro" id="IPR036249">
    <property type="entry name" value="Thioredoxin-like_sf"/>
</dbReference>
<dbReference type="GO" id="GO:0070646">
    <property type="term" value="P:protein modification by small protein removal"/>
    <property type="evidence" value="ECO:0007669"/>
    <property type="project" value="TreeGrafter"/>
</dbReference>
<proteinExistence type="inferred from homology"/>
<evidence type="ECO:0000313" key="8">
    <source>
        <dbReference type="Proteomes" id="UP000765509"/>
    </source>
</evidence>
<dbReference type="AlphaFoldDB" id="A0A9Q3C9G1"/>
<accession>A0A9Q3C9G1</accession>
<evidence type="ECO:0000259" key="5">
    <source>
        <dbReference type="PROSITE" id="PS51396"/>
    </source>
</evidence>
<keyword evidence="2" id="KW-0645">Protease</keyword>
<keyword evidence="3" id="KW-0378">Hydrolase</keyword>
<feature type="domain" description="PPPDE" evidence="6">
    <location>
        <begin position="10"/>
        <end position="151"/>
    </location>
</feature>
<dbReference type="Gene3D" id="1.25.10.10">
    <property type="entry name" value="Leucine-rich Repeat Variant"/>
    <property type="match status" value="1"/>
</dbReference>
<dbReference type="GO" id="GO:0008233">
    <property type="term" value="F:peptidase activity"/>
    <property type="evidence" value="ECO:0007669"/>
    <property type="project" value="UniProtKB-KW"/>
</dbReference>
<dbReference type="InterPro" id="IPR042266">
    <property type="entry name" value="PPPDE_sf"/>
</dbReference>
<dbReference type="Gene3D" id="3.90.1720.30">
    <property type="entry name" value="PPPDE domains"/>
    <property type="match status" value="1"/>
</dbReference>
<dbReference type="Pfam" id="PF08324">
    <property type="entry name" value="PUL"/>
    <property type="match status" value="1"/>
</dbReference>
<comment type="similarity">
    <text evidence="1">Belongs to the DeSI family.</text>
</comment>
<dbReference type="SMART" id="SM01179">
    <property type="entry name" value="DUF862"/>
    <property type="match status" value="1"/>
</dbReference>
<dbReference type="InterPro" id="IPR013766">
    <property type="entry name" value="Thioredoxin_domain"/>
</dbReference>
<sequence length="635" mass="71635">MSEKDSDHVHSVKLFVYDLSNGLAKSMSLAWTGQQFDGIWHTSVVYADQVEVFFGQGIMTCQPGQSHHGKPLRIIDLGETMIDPVTFMEYIDELRNTWTAQAYHLLERNCNHFSNELIEFLNGRSIPEDILNLPKRFLSTPLGASMRPMIDQMFRGPNHPPISSPPTSDPVQTPAHLLANVASSAFNSTTDQPLHSSTTISDLETQLKQHVCVVVNFTNERGCPPCRAIAPVYEQLAQKFHQTHLVNSNQGRKSKMTKDLKFVKVDTTLSIELSQRYQIRATPTFKFFIKSKEIGEMKGANPSELETQINLMLFTAYPPHPHLKAKLPKLKALPLDPIQYTQPFSFEKALNKLLSSISPAEDSPRDIADQTFRSIVIPFLEKKTDLNAPDRFIQWTRITNQLLQTLTPTNSFPVLDFLRLAALRQEYIDQFLLCSIDTNPIYEAIRVANVYESKESQLPKPFSLTLLKLLSNALGSHSVADRMIEAELDQHSIILRFLLGRLLDGDLDVKVLASGVCYGLVSRWVDSRVDWMDNTSTSETGTKEEWEMELMSGLVEGLSREAKAHDPTAEMVHRLTATIERLLFLSPFSSSLKSLLESLEFVDILISLTDRADLVKESLTIKDLCEETKLLLSST</sequence>
<dbReference type="InterPro" id="IPR011989">
    <property type="entry name" value="ARM-like"/>
</dbReference>
<dbReference type="EMBL" id="AVOT02005376">
    <property type="protein sequence ID" value="MBW0478918.1"/>
    <property type="molecule type" value="Genomic_DNA"/>
</dbReference>
<name>A0A9Q3C9G1_9BASI</name>
<gene>
    <name evidence="7" type="ORF">O181_018633</name>
</gene>
<dbReference type="InterPro" id="IPR008580">
    <property type="entry name" value="PPPDE_dom"/>
</dbReference>
<dbReference type="PANTHER" id="PTHR12378">
    <property type="entry name" value="DESUMOYLATING ISOPEPTIDASE"/>
    <property type="match status" value="1"/>
</dbReference>
<organism evidence="7 8">
    <name type="scientific">Austropuccinia psidii MF-1</name>
    <dbReference type="NCBI Taxonomy" id="1389203"/>
    <lineage>
        <taxon>Eukaryota</taxon>
        <taxon>Fungi</taxon>
        <taxon>Dikarya</taxon>
        <taxon>Basidiomycota</taxon>
        <taxon>Pucciniomycotina</taxon>
        <taxon>Pucciniomycetes</taxon>
        <taxon>Pucciniales</taxon>
        <taxon>Sphaerophragmiaceae</taxon>
        <taxon>Austropuccinia</taxon>
    </lineage>
</organism>
<dbReference type="CDD" id="cd02947">
    <property type="entry name" value="TRX_family"/>
    <property type="match status" value="1"/>
</dbReference>
<feature type="domain" description="Thioredoxin" evidence="4">
    <location>
        <begin position="153"/>
        <end position="332"/>
    </location>
</feature>
<evidence type="ECO:0000259" key="4">
    <source>
        <dbReference type="PROSITE" id="PS51352"/>
    </source>
</evidence>
<dbReference type="PROSITE" id="PS51858">
    <property type="entry name" value="PPPDE"/>
    <property type="match status" value="1"/>
</dbReference>